<dbReference type="RefSeq" id="WP_096572719.1">
    <property type="nucleotide sequence ID" value="NZ_JAQMTI010000224.1"/>
</dbReference>
<evidence type="ECO:0000313" key="2">
    <source>
        <dbReference type="Proteomes" id="UP001211711"/>
    </source>
</evidence>
<dbReference type="Pfam" id="PF13578">
    <property type="entry name" value="Methyltransf_24"/>
    <property type="match status" value="1"/>
</dbReference>
<dbReference type="GO" id="GO:0008168">
    <property type="term" value="F:methyltransferase activity"/>
    <property type="evidence" value="ECO:0007669"/>
    <property type="project" value="UniProtKB-KW"/>
</dbReference>
<keyword evidence="1" id="KW-0808">Transferase</keyword>
<dbReference type="Gene3D" id="3.40.50.150">
    <property type="entry name" value="Vaccinia Virus protein VP39"/>
    <property type="match status" value="1"/>
</dbReference>
<keyword evidence="2" id="KW-1185">Reference proteome</keyword>
<dbReference type="EMBL" id="JAQMTI010000224">
    <property type="protein sequence ID" value="MDB9443162.1"/>
    <property type="molecule type" value="Genomic_DNA"/>
</dbReference>
<name>A0ABT4ZUP1_9CYAN</name>
<evidence type="ECO:0000313" key="1">
    <source>
        <dbReference type="EMBL" id="MDB9443162.1"/>
    </source>
</evidence>
<dbReference type="InterPro" id="IPR029063">
    <property type="entry name" value="SAM-dependent_MTases_sf"/>
</dbReference>
<organism evidence="1 2">
    <name type="scientific">Sphaerospermopsis kisseleviana CS-549</name>
    <dbReference type="NCBI Taxonomy" id="3021783"/>
    <lineage>
        <taxon>Bacteria</taxon>
        <taxon>Bacillati</taxon>
        <taxon>Cyanobacteriota</taxon>
        <taxon>Cyanophyceae</taxon>
        <taxon>Nostocales</taxon>
        <taxon>Aphanizomenonaceae</taxon>
        <taxon>Sphaerospermopsis</taxon>
        <taxon>Sphaerospermopsis kisseleviana</taxon>
    </lineage>
</organism>
<comment type="caution">
    <text evidence="1">The sequence shown here is derived from an EMBL/GenBank/DDBJ whole genome shotgun (WGS) entry which is preliminary data.</text>
</comment>
<sequence>MGTINTIKRAIKSFLTQENFPQHPFGTSPKADRETYLQLHENARAVTYPEIDEMEQRLGYSIDRKWLENLALHTQIVIKKSRLNYQHGRLLYAALHRYLADNIKYINGGVTILETGTARGFSTLCMSKALTDTNSQGKIVTLDILPHNQPIFWNCIDDHDGRKTRQQLLSPWLDELDRVVFVQGWTKAQLQRTGLSRIHFAFLDAQHTKEDVLIEYAYVRDRQVKGDMIVFDDITPGLFDGVVAAVNQIESDGLYTIERLTVSNERGYAIARRS</sequence>
<reference evidence="1 2" key="1">
    <citation type="submission" date="2023-01" db="EMBL/GenBank/DDBJ databases">
        <title>Genomes from the Australian National Cyanobacteria Reference Collection.</title>
        <authorList>
            <person name="Willis A."/>
            <person name="Lee E.M.F."/>
        </authorList>
    </citation>
    <scope>NUCLEOTIDE SEQUENCE [LARGE SCALE GENOMIC DNA]</scope>
    <source>
        <strain evidence="1 2">CS-549</strain>
    </source>
</reference>
<accession>A0ABT4ZUP1</accession>
<dbReference type="GO" id="GO:0032259">
    <property type="term" value="P:methylation"/>
    <property type="evidence" value="ECO:0007669"/>
    <property type="project" value="UniProtKB-KW"/>
</dbReference>
<gene>
    <name evidence="1" type="ORF">PN497_17595</name>
</gene>
<dbReference type="Proteomes" id="UP001211711">
    <property type="component" value="Unassembled WGS sequence"/>
</dbReference>
<proteinExistence type="predicted"/>
<keyword evidence="1" id="KW-0489">Methyltransferase</keyword>
<protein>
    <submittedName>
        <fullName evidence="1">Class I SAM-dependent methyltransferase</fullName>
    </submittedName>
</protein>
<dbReference type="SUPFAM" id="SSF53335">
    <property type="entry name" value="S-adenosyl-L-methionine-dependent methyltransferases"/>
    <property type="match status" value="1"/>
</dbReference>